<comment type="caution">
    <text evidence="9">The sequence shown here is derived from an EMBL/GenBank/DDBJ whole genome shotgun (WGS) entry which is preliminary data.</text>
</comment>
<keyword evidence="6" id="KW-1133">Transmembrane helix</keyword>
<evidence type="ECO:0000256" key="7">
    <source>
        <dbReference type="ARBA" id="ARBA00023136"/>
    </source>
</evidence>
<dbReference type="AlphaFoldDB" id="A0A2G8JLU9"/>
<name>A0A2G8JLU9_STIJA</name>
<dbReference type="PANTHER" id="PTHR21461">
    <property type="entry name" value="GLYCOSYLTRANSFERASE FAMILY 92 PROTEIN"/>
    <property type="match status" value="1"/>
</dbReference>
<dbReference type="Pfam" id="PF01697">
    <property type="entry name" value="Glyco_transf_92"/>
    <property type="match status" value="1"/>
</dbReference>
<keyword evidence="3 8" id="KW-0328">Glycosyltransferase</keyword>
<keyword evidence="4 8" id="KW-0808">Transferase</keyword>
<proteinExistence type="inferred from homology"/>
<dbReference type="EC" id="2.4.1.-" evidence="8"/>
<evidence type="ECO:0000256" key="4">
    <source>
        <dbReference type="ARBA" id="ARBA00022679"/>
    </source>
</evidence>
<protein>
    <recommendedName>
        <fullName evidence="8">Glycosyltransferase family 92 protein</fullName>
        <ecNumber evidence="8">2.4.1.-</ecNumber>
    </recommendedName>
</protein>
<keyword evidence="10" id="KW-1185">Reference proteome</keyword>
<sequence length="452" mass="52403">MDIRQLLRFCVRRLLTERSVAALVIVSMVLVVTNPLQWDSYNRGENYHRNQLSRTIVSHTKSDKLVDSSLNGNKFNILSRFGGNVFQWRGTVRRFSLFERQMNITKEEPEASGDVFIPEDTTSNLPSRNDLVVKDRGMLLPHGDDPGCYFVERLERWGLPLVHSIFADQVDRKVIITGVRRPTKDYSWHLEKFRCEFYPPGMVPQDATELTGNFSRLITVPTDPMIKDEQKIGVQPQGVFIITCKLPRQLYDVDVFKFNLRRLTDDQPDQPDDQPDQSELAHTNITVCRSLPKKYSTHFLSICTMLKHMDKYVSHWLEYHRLLGVERAYIYDNAQYSTLVTAPDIQQHLHSGFLTIIPWSHSYSEDKTYLETQIASENDCLWRHRHDAKWMIKTDVDEFVQPMNPDMPNSLVDYLKQPFLEGLAGLDFRIGFSVNSIKKCPKKPDDGMVVMG</sequence>
<comment type="subcellular location">
    <subcellularLocation>
        <location evidence="1">Membrane</location>
        <topology evidence="1">Single-pass membrane protein</topology>
    </subcellularLocation>
</comment>
<dbReference type="GO" id="GO:0005737">
    <property type="term" value="C:cytoplasm"/>
    <property type="evidence" value="ECO:0007669"/>
    <property type="project" value="TreeGrafter"/>
</dbReference>
<dbReference type="OrthoDB" id="2526284at2759"/>
<evidence type="ECO:0000256" key="1">
    <source>
        <dbReference type="ARBA" id="ARBA00004167"/>
    </source>
</evidence>
<dbReference type="GO" id="GO:0016020">
    <property type="term" value="C:membrane"/>
    <property type="evidence" value="ECO:0007669"/>
    <property type="project" value="UniProtKB-SubCell"/>
</dbReference>
<evidence type="ECO:0000313" key="9">
    <source>
        <dbReference type="EMBL" id="PIK36734.1"/>
    </source>
</evidence>
<evidence type="ECO:0000256" key="8">
    <source>
        <dbReference type="RuleBase" id="RU366017"/>
    </source>
</evidence>
<comment type="similarity">
    <text evidence="2 8">Belongs to the glycosyltransferase 92 family.</text>
</comment>
<evidence type="ECO:0000256" key="6">
    <source>
        <dbReference type="ARBA" id="ARBA00022989"/>
    </source>
</evidence>
<gene>
    <name evidence="9" type="ORF">BSL78_26438</name>
</gene>
<organism evidence="9 10">
    <name type="scientific">Stichopus japonicus</name>
    <name type="common">Sea cucumber</name>
    <dbReference type="NCBI Taxonomy" id="307972"/>
    <lineage>
        <taxon>Eukaryota</taxon>
        <taxon>Metazoa</taxon>
        <taxon>Echinodermata</taxon>
        <taxon>Eleutherozoa</taxon>
        <taxon>Echinozoa</taxon>
        <taxon>Holothuroidea</taxon>
        <taxon>Aspidochirotacea</taxon>
        <taxon>Aspidochirotida</taxon>
        <taxon>Stichopodidae</taxon>
        <taxon>Apostichopus</taxon>
    </lineage>
</organism>
<evidence type="ECO:0000313" key="10">
    <source>
        <dbReference type="Proteomes" id="UP000230750"/>
    </source>
</evidence>
<dbReference type="GO" id="GO:0016757">
    <property type="term" value="F:glycosyltransferase activity"/>
    <property type="evidence" value="ECO:0007669"/>
    <property type="project" value="UniProtKB-UniRule"/>
</dbReference>
<evidence type="ECO:0000256" key="3">
    <source>
        <dbReference type="ARBA" id="ARBA00022676"/>
    </source>
</evidence>
<keyword evidence="7" id="KW-0472">Membrane</keyword>
<dbReference type="Proteomes" id="UP000230750">
    <property type="component" value="Unassembled WGS sequence"/>
</dbReference>
<dbReference type="EMBL" id="MRZV01001627">
    <property type="protein sequence ID" value="PIK36734.1"/>
    <property type="molecule type" value="Genomic_DNA"/>
</dbReference>
<evidence type="ECO:0000256" key="5">
    <source>
        <dbReference type="ARBA" id="ARBA00022692"/>
    </source>
</evidence>
<dbReference type="InterPro" id="IPR008166">
    <property type="entry name" value="Glyco_transf_92"/>
</dbReference>
<accession>A0A2G8JLU9</accession>
<reference evidence="9 10" key="1">
    <citation type="journal article" date="2017" name="PLoS Biol.">
        <title>The sea cucumber genome provides insights into morphological evolution and visceral regeneration.</title>
        <authorList>
            <person name="Zhang X."/>
            <person name="Sun L."/>
            <person name="Yuan J."/>
            <person name="Sun Y."/>
            <person name="Gao Y."/>
            <person name="Zhang L."/>
            <person name="Li S."/>
            <person name="Dai H."/>
            <person name="Hamel J.F."/>
            <person name="Liu C."/>
            <person name="Yu Y."/>
            <person name="Liu S."/>
            <person name="Lin W."/>
            <person name="Guo K."/>
            <person name="Jin S."/>
            <person name="Xu P."/>
            <person name="Storey K.B."/>
            <person name="Huan P."/>
            <person name="Zhang T."/>
            <person name="Zhou Y."/>
            <person name="Zhang J."/>
            <person name="Lin C."/>
            <person name="Li X."/>
            <person name="Xing L."/>
            <person name="Huo D."/>
            <person name="Sun M."/>
            <person name="Wang L."/>
            <person name="Mercier A."/>
            <person name="Li F."/>
            <person name="Yang H."/>
            <person name="Xiang J."/>
        </authorList>
    </citation>
    <scope>NUCLEOTIDE SEQUENCE [LARGE SCALE GENOMIC DNA]</scope>
    <source>
        <strain evidence="9">Shaxun</strain>
        <tissue evidence="9">Muscle</tissue>
    </source>
</reference>
<evidence type="ECO:0000256" key="2">
    <source>
        <dbReference type="ARBA" id="ARBA00007647"/>
    </source>
</evidence>
<dbReference type="PANTHER" id="PTHR21461:SF87">
    <property type="entry name" value="GH12965P"/>
    <property type="match status" value="1"/>
</dbReference>
<keyword evidence="5" id="KW-0812">Transmembrane</keyword>